<sequence length="37" mass="4555">METKNSKVDNFINFIRKILLYIDCKQFENEIIVFKLF</sequence>
<evidence type="ECO:0000313" key="2">
    <source>
        <dbReference type="Proteomes" id="UP000029643"/>
    </source>
</evidence>
<dbReference type="EMBL" id="BBNU01000010">
    <property type="protein sequence ID" value="GAL80501.1"/>
    <property type="molecule type" value="Genomic_DNA"/>
</dbReference>
<name>A0A090WU41_9FLAO</name>
<gene>
    <name evidence="1" type="ORF">JCM19274_791</name>
</gene>
<protein>
    <submittedName>
        <fullName evidence="1">Uncharacterized protein</fullName>
    </submittedName>
</protein>
<reference evidence="1 2" key="1">
    <citation type="journal article" date="2014" name="Genome Announc.">
        <title>Draft Genome Sequences of Marine Flavobacterium Algibacter lectus Strains SS8 and NR4.</title>
        <authorList>
            <person name="Takatani N."/>
            <person name="Nakanishi M."/>
            <person name="Meirelles P."/>
            <person name="Mino S."/>
            <person name="Suda W."/>
            <person name="Oshima K."/>
            <person name="Hattori M."/>
            <person name="Ohkuma M."/>
            <person name="Hosokawa M."/>
            <person name="Miyashita K."/>
            <person name="Thompson F.L."/>
            <person name="Niwa A."/>
            <person name="Sawabe T."/>
            <person name="Sawabe T."/>
        </authorList>
    </citation>
    <scope>NUCLEOTIDE SEQUENCE [LARGE SCALE GENOMIC DNA]</scope>
    <source>
        <strain evidence="2">JCM19274</strain>
    </source>
</reference>
<accession>A0A090WU41</accession>
<evidence type="ECO:0000313" key="1">
    <source>
        <dbReference type="EMBL" id="GAL80501.1"/>
    </source>
</evidence>
<proteinExistence type="predicted"/>
<organism evidence="1 2">
    <name type="scientific">Algibacter lectus</name>
    <dbReference type="NCBI Taxonomy" id="221126"/>
    <lineage>
        <taxon>Bacteria</taxon>
        <taxon>Pseudomonadati</taxon>
        <taxon>Bacteroidota</taxon>
        <taxon>Flavobacteriia</taxon>
        <taxon>Flavobacteriales</taxon>
        <taxon>Flavobacteriaceae</taxon>
        <taxon>Algibacter</taxon>
    </lineage>
</organism>
<dbReference type="AlphaFoldDB" id="A0A090WU41"/>
<dbReference type="Proteomes" id="UP000029643">
    <property type="component" value="Unassembled WGS sequence"/>
</dbReference>
<comment type="caution">
    <text evidence="1">The sequence shown here is derived from an EMBL/GenBank/DDBJ whole genome shotgun (WGS) entry which is preliminary data.</text>
</comment>